<evidence type="ECO:0000313" key="8">
    <source>
        <dbReference type="EMBL" id="MCX5617252.1"/>
    </source>
</evidence>
<dbReference type="Proteomes" id="UP001165576">
    <property type="component" value="Unassembled WGS sequence"/>
</dbReference>
<comment type="function">
    <text evidence="6">Ligates lysine onto the cytidine present at position 34 of the AUA codon-specific tRNA(Ile) that contains the anticodon CAU, in an ATP-dependent manner. Cytidine is converted to lysidine, thus changing the amino acid specificity of the tRNA from methionine to isoleucine.</text>
</comment>
<protein>
    <recommendedName>
        <fullName evidence="6">tRNA(Ile)-lysidine synthase</fullName>
        <ecNumber evidence="6">6.3.4.19</ecNumber>
    </recommendedName>
    <alternativeName>
        <fullName evidence="6">tRNA(Ile)-2-lysyl-cytidine synthase</fullName>
    </alternativeName>
    <alternativeName>
        <fullName evidence="6">tRNA(Ile)-lysidine synthetase</fullName>
    </alternativeName>
</protein>
<comment type="catalytic activity">
    <reaction evidence="5 6">
        <text>cytidine(34) in tRNA(Ile2) + L-lysine + ATP = lysidine(34) in tRNA(Ile2) + AMP + diphosphate + H(+)</text>
        <dbReference type="Rhea" id="RHEA:43744"/>
        <dbReference type="Rhea" id="RHEA-COMP:10625"/>
        <dbReference type="Rhea" id="RHEA-COMP:10670"/>
        <dbReference type="ChEBI" id="CHEBI:15378"/>
        <dbReference type="ChEBI" id="CHEBI:30616"/>
        <dbReference type="ChEBI" id="CHEBI:32551"/>
        <dbReference type="ChEBI" id="CHEBI:33019"/>
        <dbReference type="ChEBI" id="CHEBI:82748"/>
        <dbReference type="ChEBI" id="CHEBI:83665"/>
        <dbReference type="ChEBI" id="CHEBI:456215"/>
        <dbReference type="EC" id="6.3.4.19"/>
    </reaction>
</comment>
<dbReference type="HAMAP" id="MF_01161">
    <property type="entry name" value="tRNA_Ile_lys_synt"/>
    <property type="match status" value="1"/>
</dbReference>
<dbReference type="InterPro" id="IPR014729">
    <property type="entry name" value="Rossmann-like_a/b/a_fold"/>
</dbReference>
<keyword evidence="3 6" id="KW-0547">Nucleotide-binding</keyword>
<keyword evidence="9" id="KW-1185">Reference proteome</keyword>
<dbReference type="PANTHER" id="PTHR43033:SF5">
    <property type="entry name" value="TRNA(ILE)-LYSIDINE SYNTHETASE"/>
    <property type="match status" value="1"/>
</dbReference>
<dbReference type="Pfam" id="PF01171">
    <property type="entry name" value="ATP_bind_3"/>
    <property type="match status" value="1"/>
</dbReference>
<keyword evidence="2 6" id="KW-0819">tRNA processing</keyword>
<comment type="domain">
    <text evidence="6">The N-terminal region contains the highly conserved SGGXDS motif, predicted to be a P-loop motif involved in ATP binding.</text>
</comment>
<evidence type="ECO:0000313" key="9">
    <source>
        <dbReference type="Proteomes" id="UP001165576"/>
    </source>
</evidence>
<dbReference type="InterPro" id="IPR012795">
    <property type="entry name" value="tRNA_Ile_lys_synt_N"/>
</dbReference>
<comment type="similarity">
    <text evidence="6">Belongs to the tRNA(Ile)-lysidine synthase family.</text>
</comment>
<dbReference type="InterPro" id="IPR011063">
    <property type="entry name" value="TilS/TtcA_N"/>
</dbReference>
<gene>
    <name evidence="6 8" type="primary">tilS</name>
    <name evidence="8" type="ORF">NQF86_01005</name>
</gene>
<evidence type="ECO:0000256" key="6">
    <source>
        <dbReference type="HAMAP-Rule" id="MF_01161"/>
    </source>
</evidence>
<feature type="binding site" evidence="6">
    <location>
        <begin position="46"/>
        <end position="51"/>
    </location>
    <ligand>
        <name>ATP</name>
        <dbReference type="ChEBI" id="CHEBI:30616"/>
    </ligand>
</feature>
<dbReference type="EMBL" id="JANIDY010000001">
    <property type="protein sequence ID" value="MCX5617252.1"/>
    <property type="molecule type" value="Genomic_DNA"/>
</dbReference>
<comment type="caution">
    <text evidence="8">The sequence shown here is derived from an EMBL/GenBank/DDBJ whole genome shotgun (WGS) entry which is preliminary data.</text>
</comment>
<dbReference type="Gene3D" id="3.40.50.620">
    <property type="entry name" value="HUPs"/>
    <property type="match status" value="1"/>
</dbReference>
<dbReference type="SUPFAM" id="SSF52402">
    <property type="entry name" value="Adenine nucleotide alpha hydrolases-like"/>
    <property type="match status" value="1"/>
</dbReference>
<sequence>MSEPAVIKEQSLEAAPVTDGEFAAFMARLEPVGPDDATHPVCVAVSGGGDSMALAVLARRWRRNILALVVDHALRSESAEEAALTCRRLAALDIPARQLTLGTMKPGGLQERARDARFEALEAACVAAGSSSLLVAHHEADQEETLWMRQERGSGPRGLCGMAGRAIRGRIVLLRPLLTVRPERLRATLRQAGVAWCEDPSNQNRRFRRVAVRQDLTADERQQMHVLRKAACTAQQSDEQHLAALLARWSEWQPEGWVKLSSGIRQEALRDELLGRLIRLVGGQDYMPNRQAVAALWQAEHGALGRACLAPLRGRETGWMLYREARNLDDRAPAQKGQRWDGRWRYLGPERPECVIAALGQKKARLLRAGRDVSACVLPALPALWRGDDVVAVPEDSRGLCDDLPRVPFVWDSGAPLTGERSWKG</sequence>
<evidence type="ECO:0000256" key="1">
    <source>
        <dbReference type="ARBA" id="ARBA00022598"/>
    </source>
</evidence>
<organism evidence="8 9">
    <name type="scientific">Bombella pluederhausensis</name>
    <dbReference type="NCBI Taxonomy" id="2967336"/>
    <lineage>
        <taxon>Bacteria</taxon>
        <taxon>Pseudomonadati</taxon>
        <taxon>Pseudomonadota</taxon>
        <taxon>Alphaproteobacteria</taxon>
        <taxon>Acetobacterales</taxon>
        <taxon>Acetobacteraceae</taxon>
        <taxon>Bombella</taxon>
    </lineage>
</organism>
<reference evidence="8" key="1">
    <citation type="submission" date="2022-07" db="EMBL/GenBank/DDBJ databases">
        <title>Bombella genomes.</title>
        <authorList>
            <person name="Harer L."/>
            <person name="Styblova S."/>
            <person name="Ehrmann M."/>
        </authorList>
    </citation>
    <scope>NUCLEOTIDE SEQUENCE</scope>
    <source>
        <strain evidence="8">TMW 2.2543</strain>
    </source>
</reference>
<accession>A0ABT3WHF7</accession>
<name>A0ABT3WHF7_9PROT</name>
<dbReference type="EC" id="6.3.4.19" evidence="6"/>
<keyword evidence="6" id="KW-0963">Cytoplasm</keyword>
<feature type="domain" description="tRNA(Ile)-lysidine/2-thiocytidine synthase N-terminal" evidence="7">
    <location>
        <begin position="41"/>
        <end position="214"/>
    </location>
</feature>
<dbReference type="RefSeq" id="WP_266115765.1">
    <property type="nucleotide sequence ID" value="NZ_JANIDY010000001.1"/>
</dbReference>
<evidence type="ECO:0000256" key="3">
    <source>
        <dbReference type="ARBA" id="ARBA00022741"/>
    </source>
</evidence>
<dbReference type="GO" id="GO:0032267">
    <property type="term" value="F:tRNA(Ile)-lysidine synthase activity"/>
    <property type="evidence" value="ECO:0007669"/>
    <property type="project" value="UniProtKB-EC"/>
</dbReference>
<dbReference type="InterPro" id="IPR012094">
    <property type="entry name" value="tRNA_Ile_lys_synt"/>
</dbReference>
<evidence type="ECO:0000256" key="4">
    <source>
        <dbReference type="ARBA" id="ARBA00022840"/>
    </source>
</evidence>
<dbReference type="NCBIfam" id="TIGR02432">
    <property type="entry name" value="lysidine_TilS_N"/>
    <property type="match status" value="1"/>
</dbReference>
<evidence type="ECO:0000256" key="2">
    <source>
        <dbReference type="ARBA" id="ARBA00022694"/>
    </source>
</evidence>
<proteinExistence type="inferred from homology"/>
<dbReference type="CDD" id="cd01992">
    <property type="entry name" value="TilS_N"/>
    <property type="match status" value="1"/>
</dbReference>
<keyword evidence="1 6" id="KW-0436">Ligase</keyword>
<evidence type="ECO:0000256" key="5">
    <source>
        <dbReference type="ARBA" id="ARBA00048539"/>
    </source>
</evidence>
<keyword evidence="4 6" id="KW-0067">ATP-binding</keyword>
<dbReference type="PANTHER" id="PTHR43033">
    <property type="entry name" value="TRNA(ILE)-LYSIDINE SYNTHASE-RELATED"/>
    <property type="match status" value="1"/>
</dbReference>
<evidence type="ECO:0000259" key="7">
    <source>
        <dbReference type="Pfam" id="PF01171"/>
    </source>
</evidence>
<comment type="subcellular location">
    <subcellularLocation>
        <location evidence="6">Cytoplasm</location>
    </subcellularLocation>
</comment>